<evidence type="ECO:0000313" key="2">
    <source>
        <dbReference type="Proteomes" id="UP001165960"/>
    </source>
</evidence>
<comment type="caution">
    <text evidence="1">The sequence shown here is derived from an EMBL/GenBank/DDBJ whole genome shotgun (WGS) entry which is preliminary data.</text>
</comment>
<organism evidence="1 2">
    <name type="scientific">Entomophthora muscae</name>
    <dbReference type="NCBI Taxonomy" id="34485"/>
    <lineage>
        <taxon>Eukaryota</taxon>
        <taxon>Fungi</taxon>
        <taxon>Fungi incertae sedis</taxon>
        <taxon>Zoopagomycota</taxon>
        <taxon>Entomophthoromycotina</taxon>
        <taxon>Entomophthoromycetes</taxon>
        <taxon>Entomophthorales</taxon>
        <taxon>Entomophthoraceae</taxon>
        <taxon>Entomophthora</taxon>
    </lineage>
</organism>
<gene>
    <name evidence="1" type="ORF">DSO57_1005240</name>
</gene>
<evidence type="ECO:0000313" key="1">
    <source>
        <dbReference type="EMBL" id="KAJ9082376.1"/>
    </source>
</evidence>
<dbReference type="EMBL" id="QTSX02001434">
    <property type="protein sequence ID" value="KAJ9082376.1"/>
    <property type="molecule type" value="Genomic_DNA"/>
</dbReference>
<name>A0ACC2U747_9FUNG</name>
<reference evidence="1" key="1">
    <citation type="submission" date="2022-04" db="EMBL/GenBank/DDBJ databases">
        <title>Genome of the entomopathogenic fungus Entomophthora muscae.</title>
        <authorList>
            <person name="Elya C."/>
            <person name="Lovett B.R."/>
            <person name="Lee E."/>
            <person name="Macias A.M."/>
            <person name="Hajek A.E."/>
            <person name="De Bivort B.L."/>
            <person name="Kasson M.T."/>
            <person name="De Fine Licht H.H."/>
            <person name="Stajich J.E."/>
        </authorList>
    </citation>
    <scope>NUCLEOTIDE SEQUENCE</scope>
    <source>
        <strain evidence="1">Berkeley</strain>
    </source>
</reference>
<keyword evidence="2" id="KW-1185">Reference proteome</keyword>
<proteinExistence type="predicted"/>
<dbReference type="Proteomes" id="UP001165960">
    <property type="component" value="Unassembled WGS sequence"/>
</dbReference>
<accession>A0ACC2U747</accession>
<sequence length="138" mass="15685">MYSPSDPQEKLFEFNCHSEPISEPKEEQELVTPVDNQIELWDVNMVHNICNRNGAFAVPATFPPGYPIMSKKGVPALCTRGTASTVMKRKKPLSKQQAQPANKVPSKWVYDLQPDYPFTQNQVRKTTLIAKYNNMNKS</sequence>
<protein>
    <submittedName>
        <fullName evidence="1">Uncharacterized protein</fullName>
    </submittedName>
</protein>